<evidence type="ECO:0000259" key="1">
    <source>
        <dbReference type="Pfam" id="PF13472"/>
    </source>
</evidence>
<reference evidence="3" key="1">
    <citation type="journal article" date="2019" name="Int. J. Syst. Evol. Microbiol.">
        <title>The Global Catalogue of Microorganisms (GCM) 10K type strain sequencing project: providing services to taxonomists for standard genome sequencing and annotation.</title>
        <authorList>
            <consortium name="The Broad Institute Genomics Platform"/>
            <consortium name="The Broad Institute Genome Sequencing Center for Infectious Disease"/>
            <person name="Wu L."/>
            <person name="Ma J."/>
        </authorList>
    </citation>
    <scope>NUCLEOTIDE SEQUENCE [LARGE SCALE GENOMIC DNA]</scope>
    <source>
        <strain evidence="3">JCM 17085</strain>
    </source>
</reference>
<proteinExistence type="predicted"/>
<accession>A0ABP7WEZ4</accession>
<dbReference type="EMBL" id="BAABCV010000001">
    <property type="protein sequence ID" value="GAA4086344.1"/>
    <property type="molecule type" value="Genomic_DNA"/>
</dbReference>
<dbReference type="InterPro" id="IPR013830">
    <property type="entry name" value="SGNH_hydro"/>
</dbReference>
<dbReference type="Pfam" id="PF13472">
    <property type="entry name" value="Lipase_GDSL_2"/>
    <property type="match status" value="1"/>
</dbReference>
<evidence type="ECO:0000313" key="2">
    <source>
        <dbReference type="EMBL" id="GAA4086344.1"/>
    </source>
</evidence>
<sequence>MVLGSSTAAGGGANPRDSGWVFRLQSTINKTEQKARFINLAVEGYTLYKAMPTGYHHDDRPLPDTARNITKALSYLPDMVMINFPSNDIAANYTDEEILNNYAKLTHMLDSAKVAYIIFSTQPRDFQDSSQRTRLKIINDKIDYLYPLHANDYLNALSTPTWSIKPIYEAGDGIHINNSGHEVIVNKTLQQPLLIQLLNR</sequence>
<name>A0ABP7WEZ4_9SPHI</name>
<protein>
    <recommendedName>
        <fullName evidence="1">SGNH hydrolase-type esterase domain-containing protein</fullName>
    </recommendedName>
</protein>
<dbReference type="CDD" id="cd00229">
    <property type="entry name" value="SGNH_hydrolase"/>
    <property type="match status" value="1"/>
</dbReference>
<gene>
    <name evidence="2" type="ORF">GCM10022392_04100</name>
</gene>
<organism evidence="2 3">
    <name type="scientific">Mucilaginibacter panaciglaebae</name>
    <dbReference type="NCBI Taxonomy" id="502331"/>
    <lineage>
        <taxon>Bacteria</taxon>
        <taxon>Pseudomonadati</taxon>
        <taxon>Bacteroidota</taxon>
        <taxon>Sphingobacteriia</taxon>
        <taxon>Sphingobacteriales</taxon>
        <taxon>Sphingobacteriaceae</taxon>
        <taxon>Mucilaginibacter</taxon>
    </lineage>
</organism>
<feature type="domain" description="SGNH hydrolase-type esterase" evidence="1">
    <location>
        <begin position="2"/>
        <end position="182"/>
    </location>
</feature>
<dbReference type="InterPro" id="IPR036514">
    <property type="entry name" value="SGNH_hydro_sf"/>
</dbReference>
<dbReference type="Gene3D" id="3.40.50.1110">
    <property type="entry name" value="SGNH hydrolase"/>
    <property type="match status" value="1"/>
</dbReference>
<dbReference type="Proteomes" id="UP001500841">
    <property type="component" value="Unassembled WGS sequence"/>
</dbReference>
<comment type="caution">
    <text evidence="2">The sequence shown here is derived from an EMBL/GenBank/DDBJ whole genome shotgun (WGS) entry which is preliminary data.</text>
</comment>
<evidence type="ECO:0000313" key="3">
    <source>
        <dbReference type="Proteomes" id="UP001500841"/>
    </source>
</evidence>
<dbReference type="SUPFAM" id="SSF52266">
    <property type="entry name" value="SGNH hydrolase"/>
    <property type="match status" value="1"/>
</dbReference>
<keyword evidence="3" id="KW-1185">Reference proteome</keyword>